<evidence type="ECO:0000259" key="9">
    <source>
        <dbReference type="SMART" id="SM00859"/>
    </source>
</evidence>
<dbReference type="GO" id="GO:0006526">
    <property type="term" value="P:L-arginine biosynthetic process"/>
    <property type="evidence" value="ECO:0007669"/>
    <property type="project" value="UniProtKB-UniRule"/>
</dbReference>
<keyword evidence="2 7" id="KW-0055">Arginine biosynthesis</keyword>
<dbReference type="InterPro" id="IPR036291">
    <property type="entry name" value="NAD(P)-bd_dom_sf"/>
</dbReference>
<dbReference type="NCBIfam" id="TIGR01850">
    <property type="entry name" value="argC"/>
    <property type="match status" value="1"/>
</dbReference>
<feature type="domain" description="Semialdehyde dehydrogenase NAD-binding" evidence="9">
    <location>
        <begin position="3"/>
        <end position="142"/>
    </location>
</feature>
<keyword evidence="5 7" id="KW-0560">Oxidoreductase</keyword>
<dbReference type="SUPFAM" id="SSF51735">
    <property type="entry name" value="NAD(P)-binding Rossmann-fold domains"/>
    <property type="match status" value="1"/>
</dbReference>
<dbReference type="CDD" id="cd23934">
    <property type="entry name" value="AGPR_1_C"/>
    <property type="match status" value="1"/>
</dbReference>
<dbReference type="SUPFAM" id="SSF55347">
    <property type="entry name" value="Glyceraldehyde-3-phosphate dehydrogenase-like, C-terminal domain"/>
    <property type="match status" value="1"/>
</dbReference>
<reference evidence="10 11" key="1">
    <citation type="submission" date="2016-07" db="EMBL/GenBank/DDBJ databases">
        <title>Draft genome of Scalindua rubra, obtained from a brine-seawater interface in the Red Sea, sheds light on salt adaptation in anammox bacteria.</title>
        <authorList>
            <person name="Speth D.R."/>
            <person name="Lagkouvardos I."/>
            <person name="Wang Y."/>
            <person name="Qian P.-Y."/>
            <person name="Dutilh B.E."/>
            <person name="Jetten M.S."/>
        </authorList>
    </citation>
    <scope>NUCLEOTIDE SEQUENCE [LARGE SCALE GENOMIC DNA]</scope>
    <source>
        <strain evidence="10">BSI-1</strain>
    </source>
</reference>
<dbReference type="GO" id="GO:0051287">
    <property type="term" value="F:NAD binding"/>
    <property type="evidence" value="ECO:0007669"/>
    <property type="project" value="InterPro"/>
</dbReference>
<dbReference type="Gene3D" id="3.40.50.720">
    <property type="entry name" value="NAD(P)-binding Rossmann-like Domain"/>
    <property type="match status" value="1"/>
</dbReference>
<feature type="active site" evidence="7 8">
    <location>
        <position position="150"/>
    </location>
</feature>
<organism evidence="10 11">
    <name type="scientific">Candidatus Scalindua rubra</name>
    <dbReference type="NCBI Taxonomy" id="1872076"/>
    <lineage>
        <taxon>Bacteria</taxon>
        <taxon>Pseudomonadati</taxon>
        <taxon>Planctomycetota</taxon>
        <taxon>Candidatus Brocadiia</taxon>
        <taxon>Candidatus Brocadiales</taxon>
        <taxon>Candidatus Scalinduaceae</taxon>
        <taxon>Candidatus Scalindua</taxon>
    </lineage>
</organism>
<evidence type="ECO:0000256" key="5">
    <source>
        <dbReference type="ARBA" id="ARBA00023002"/>
    </source>
</evidence>
<dbReference type="FunFam" id="3.30.360.10:FF:000014">
    <property type="entry name" value="N-acetyl-gamma-glutamyl-phosphate reductase"/>
    <property type="match status" value="1"/>
</dbReference>
<dbReference type="GO" id="GO:0003942">
    <property type="term" value="F:N-acetyl-gamma-glutamyl-phosphate reductase activity"/>
    <property type="evidence" value="ECO:0007669"/>
    <property type="project" value="UniProtKB-UniRule"/>
</dbReference>
<proteinExistence type="inferred from homology"/>
<dbReference type="PANTHER" id="PTHR32338">
    <property type="entry name" value="N-ACETYL-GAMMA-GLUTAMYL-PHOSPHATE REDUCTASE, CHLOROPLASTIC-RELATED-RELATED"/>
    <property type="match status" value="1"/>
</dbReference>
<dbReference type="PATRIC" id="fig|1872076.5.peg.2805"/>
<comment type="caution">
    <text evidence="10">The sequence shown here is derived from an EMBL/GenBank/DDBJ whole genome shotgun (WGS) entry which is preliminary data.</text>
</comment>
<dbReference type="EMBL" id="MAYW01000060">
    <property type="protein sequence ID" value="ODS32487.1"/>
    <property type="molecule type" value="Genomic_DNA"/>
</dbReference>
<evidence type="ECO:0000256" key="4">
    <source>
        <dbReference type="ARBA" id="ARBA00022857"/>
    </source>
</evidence>
<comment type="function">
    <text evidence="7">Catalyzes the NADPH-dependent reduction of N-acetyl-5-glutamyl phosphate to yield N-acetyl-L-glutamate 5-semialdehyde.</text>
</comment>
<dbReference type="AlphaFoldDB" id="A0A1E3XA26"/>
<keyword evidence="7" id="KW-0963">Cytoplasm</keyword>
<dbReference type="GO" id="GO:0070401">
    <property type="term" value="F:NADP+ binding"/>
    <property type="evidence" value="ECO:0007669"/>
    <property type="project" value="InterPro"/>
</dbReference>
<dbReference type="Pfam" id="PF22698">
    <property type="entry name" value="Semialdhyde_dhC_1"/>
    <property type="match status" value="1"/>
</dbReference>
<comment type="pathway">
    <text evidence="1 7">Amino-acid biosynthesis; L-arginine biosynthesis; N(2)-acetyl-L-ornithine from L-glutamate: step 3/4.</text>
</comment>
<dbReference type="InterPro" id="IPR023013">
    <property type="entry name" value="AGPR_AS"/>
</dbReference>
<dbReference type="SMART" id="SM00859">
    <property type="entry name" value="Semialdhyde_dh"/>
    <property type="match status" value="1"/>
</dbReference>
<evidence type="ECO:0000256" key="8">
    <source>
        <dbReference type="PROSITE-ProRule" id="PRU10010"/>
    </source>
</evidence>
<protein>
    <recommendedName>
        <fullName evidence="7">N-acetyl-gamma-glutamyl-phosphate reductase</fullName>
        <shortName evidence="7">AGPR</shortName>
        <ecNumber evidence="7">1.2.1.38</ecNumber>
    </recommendedName>
    <alternativeName>
        <fullName evidence="7">N-acetyl-glutamate semialdehyde dehydrogenase</fullName>
        <shortName evidence="7">NAGSA dehydrogenase</shortName>
    </alternativeName>
</protein>
<dbReference type="InterPro" id="IPR050085">
    <property type="entry name" value="AGPR"/>
</dbReference>
<dbReference type="InterPro" id="IPR058924">
    <property type="entry name" value="AGPR_dimerisation_dom"/>
</dbReference>
<dbReference type="PROSITE" id="PS01224">
    <property type="entry name" value="ARGC"/>
    <property type="match status" value="1"/>
</dbReference>
<evidence type="ECO:0000313" key="10">
    <source>
        <dbReference type="EMBL" id="ODS32487.1"/>
    </source>
</evidence>
<dbReference type="UniPathway" id="UPA00068">
    <property type="reaction ID" value="UER00108"/>
</dbReference>
<evidence type="ECO:0000313" key="11">
    <source>
        <dbReference type="Proteomes" id="UP000094056"/>
    </source>
</evidence>
<dbReference type="PANTHER" id="PTHR32338:SF10">
    <property type="entry name" value="N-ACETYL-GAMMA-GLUTAMYL-PHOSPHATE REDUCTASE, CHLOROPLASTIC-RELATED"/>
    <property type="match status" value="1"/>
</dbReference>
<sequence>MIKVGIIGATAYTSLELIKILLRHSEADIVYLGTRREGSNKISDIFPILTNTFDMSCSRLTQKDIPKDMDMVFVTLPPAISMQYVPGFLDVGVKVVDLSADYRFQERSTYEKWYEVKHTDPSGLDVAIYGLPEIFRENIKKTILVANPGCYPTSAIIGLAPLVLKDYVYTDDIIIDAKSGISGRGREHKEETHYCECNENVEAYNVGEHRHTPEIENIISLIGKSEASVCFTPHLVPMNRGILCSIYVKMKKRISDEEIIAIFNGFYSKEPFVRIKTDRKLPKTKDVVDTNFCEIAIRVVDGRVIILSSIDNLIKGASGQAVQNMNIMCGFKETLGLSS</sequence>
<evidence type="ECO:0000256" key="2">
    <source>
        <dbReference type="ARBA" id="ARBA00022571"/>
    </source>
</evidence>
<dbReference type="GO" id="GO:0005737">
    <property type="term" value="C:cytoplasm"/>
    <property type="evidence" value="ECO:0007669"/>
    <property type="project" value="UniProtKB-SubCell"/>
</dbReference>
<dbReference type="Proteomes" id="UP000094056">
    <property type="component" value="Unassembled WGS sequence"/>
</dbReference>
<keyword evidence="3 7" id="KW-0028">Amino-acid biosynthesis</keyword>
<evidence type="ECO:0000256" key="6">
    <source>
        <dbReference type="ARBA" id="ARBA00050557"/>
    </source>
</evidence>
<comment type="similarity">
    <text evidence="7">Belongs to the NAGSA dehydrogenase family. Type 1 subfamily.</text>
</comment>
<keyword evidence="4 7" id="KW-0521">NADP</keyword>
<dbReference type="InterPro" id="IPR000534">
    <property type="entry name" value="Semialdehyde_DH_NAD-bd"/>
</dbReference>
<evidence type="ECO:0000256" key="7">
    <source>
        <dbReference type="HAMAP-Rule" id="MF_00150"/>
    </source>
</evidence>
<gene>
    <name evidence="7" type="primary">argC</name>
    <name evidence="10" type="ORF">SCARUB_02388</name>
</gene>
<dbReference type="Gene3D" id="3.30.360.10">
    <property type="entry name" value="Dihydrodipicolinate Reductase, domain 2"/>
    <property type="match status" value="1"/>
</dbReference>
<dbReference type="Pfam" id="PF01118">
    <property type="entry name" value="Semialdhyde_dh"/>
    <property type="match status" value="1"/>
</dbReference>
<evidence type="ECO:0000256" key="3">
    <source>
        <dbReference type="ARBA" id="ARBA00022605"/>
    </source>
</evidence>
<dbReference type="InterPro" id="IPR000706">
    <property type="entry name" value="AGPR_type-1"/>
</dbReference>
<dbReference type="CDD" id="cd17895">
    <property type="entry name" value="AGPR_1_N"/>
    <property type="match status" value="1"/>
</dbReference>
<evidence type="ECO:0000256" key="1">
    <source>
        <dbReference type="ARBA" id="ARBA00004862"/>
    </source>
</evidence>
<accession>A0A1E3XA26</accession>
<name>A0A1E3XA26_9BACT</name>
<dbReference type="EC" id="1.2.1.38" evidence="7"/>
<comment type="subcellular location">
    <subcellularLocation>
        <location evidence="7">Cytoplasm</location>
    </subcellularLocation>
</comment>
<comment type="catalytic activity">
    <reaction evidence="6 7">
        <text>N-acetyl-L-glutamate 5-semialdehyde + phosphate + NADP(+) = N-acetyl-L-glutamyl 5-phosphate + NADPH + H(+)</text>
        <dbReference type="Rhea" id="RHEA:21588"/>
        <dbReference type="ChEBI" id="CHEBI:15378"/>
        <dbReference type="ChEBI" id="CHEBI:29123"/>
        <dbReference type="ChEBI" id="CHEBI:43474"/>
        <dbReference type="ChEBI" id="CHEBI:57783"/>
        <dbReference type="ChEBI" id="CHEBI:57936"/>
        <dbReference type="ChEBI" id="CHEBI:58349"/>
        <dbReference type="EC" id="1.2.1.38"/>
    </reaction>
</comment>
<dbReference type="HAMAP" id="MF_00150">
    <property type="entry name" value="ArgC_type1"/>
    <property type="match status" value="1"/>
</dbReference>